<keyword evidence="1" id="KW-0677">Repeat</keyword>
<evidence type="ECO:0000256" key="2">
    <source>
        <dbReference type="ARBA" id="ARBA00022803"/>
    </source>
</evidence>
<dbReference type="EMBL" id="HACG01026415">
    <property type="protein sequence ID" value="CEK73280.1"/>
    <property type="molecule type" value="Transcribed_RNA"/>
</dbReference>
<dbReference type="SMART" id="SM00028">
    <property type="entry name" value="TPR"/>
    <property type="match status" value="3"/>
</dbReference>
<dbReference type="PANTHER" id="PTHR16193:SF0">
    <property type="entry name" value="TETRATRICOPEPTIDE REPEAT PROTEIN 27"/>
    <property type="match status" value="1"/>
</dbReference>
<evidence type="ECO:0000256" key="3">
    <source>
        <dbReference type="ARBA" id="ARBA00024020"/>
    </source>
</evidence>
<dbReference type="Gene3D" id="1.25.40.10">
    <property type="entry name" value="Tetratricopeptide repeat domain"/>
    <property type="match status" value="1"/>
</dbReference>
<dbReference type="SUPFAM" id="SSF48452">
    <property type="entry name" value="TPR-like"/>
    <property type="match status" value="1"/>
</dbReference>
<comment type="similarity">
    <text evidence="3">Belongs to the TTC27 family.</text>
</comment>
<dbReference type="Pfam" id="PF13181">
    <property type="entry name" value="TPR_8"/>
    <property type="match status" value="1"/>
</dbReference>
<evidence type="ECO:0000313" key="5">
    <source>
        <dbReference type="EMBL" id="CEK73280.1"/>
    </source>
</evidence>
<evidence type="ECO:0000256" key="1">
    <source>
        <dbReference type="ARBA" id="ARBA00022737"/>
    </source>
</evidence>
<accession>A0A0B6ZZX5</accession>
<dbReference type="PANTHER" id="PTHR16193">
    <property type="entry name" value="TETRATRICOPEPTIDE REPEAT PROTEIN 27"/>
    <property type="match status" value="1"/>
</dbReference>
<dbReference type="AlphaFoldDB" id="A0A0B6ZZX5"/>
<gene>
    <name evidence="5" type="primary">ORF86051</name>
</gene>
<protein>
    <submittedName>
        <fullName evidence="5">Uncharacterized protein</fullName>
    </submittedName>
</protein>
<reference evidence="5" key="1">
    <citation type="submission" date="2014-12" db="EMBL/GenBank/DDBJ databases">
        <title>Insight into the proteome of Arion vulgaris.</title>
        <authorList>
            <person name="Aradska J."/>
            <person name="Bulat T."/>
            <person name="Smidak R."/>
            <person name="Sarate P."/>
            <person name="Gangsoo J."/>
            <person name="Sialana F."/>
            <person name="Bilban M."/>
            <person name="Lubec G."/>
        </authorList>
    </citation>
    <scope>NUCLEOTIDE SEQUENCE</scope>
    <source>
        <tissue evidence="5">Skin</tissue>
    </source>
</reference>
<organism evidence="5">
    <name type="scientific">Arion vulgaris</name>
    <dbReference type="NCBI Taxonomy" id="1028688"/>
    <lineage>
        <taxon>Eukaryota</taxon>
        <taxon>Metazoa</taxon>
        <taxon>Spiralia</taxon>
        <taxon>Lophotrochozoa</taxon>
        <taxon>Mollusca</taxon>
        <taxon>Gastropoda</taxon>
        <taxon>Heterobranchia</taxon>
        <taxon>Euthyneura</taxon>
        <taxon>Panpulmonata</taxon>
        <taxon>Eupulmonata</taxon>
        <taxon>Stylommatophora</taxon>
        <taxon>Helicina</taxon>
        <taxon>Arionoidea</taxon>
        <taxon>Arionidae</taxon>
        <taxon>Arion</taxon>
    </lineage>
</organism>
<dbReference type="InterPro" id="IPR011990">
    <property type="entry name" value="TPR-like_helical_dom_sf"/>
</dbReference>
<dbReference type="PROSITE" id="PS50005">
    <property type="entry name" value="TPR"/>
    <property type="match status" value="1"/>
</dbReference>
<dbReference type="InterPro" id="IPR019734">
    <property type="entry name" value="TPR_rpt"/>
</dbReference>
<dbReference type="InterPro" id="IPR044244">
    <property type="entry name" value="TTC27/Emw1"/>
</dbReference>
<keyword evidence="2 4" id="KW-0802">TPR repeat</keyword>
<feature type="non-terminal residue" evidence="5">
    <location>
        <position position="1"/>
    </location>
</feature>
<name>A0A0B6ZZX5_9EUPU</name>
<feature type="repeat" description="TPR" evidence="4">
    <location>
        <begin position="544"/>
        <end position="577"/>
    </location>
</feature>
<proteinExistence type="inferred from homology"/>
<evidence type="ECO:0000256" key="4">
    <source>
        <dbReference type="PROSITE-ProRule" id="PRU00339"/>
    </source>
</evidence>
<sequence>INVIILHVREESISTKMSVHVRKCEQLMLTSINNCDNPDVPEVLRLFLEGCYETVLDSDTSRYILTGLSDDSNSSSSSLCSFITGRIELLLQQHYDDDELRSLQVLTVAVTCLQLFVQNNWLGPPTSTCPLKFCHHSFHDRTKDVENEALEDLSVDGESVYPKSGHIVYLYIAKILLLDCRSSFSNIQTWDWWLLRCLLIQQSLLSERSPTLKHTVLQLIDDISKREPLMTDDSNRDVQIMFHIEAGHAYHTYFEYKKGADQFDTAKKIACIQVNLTGALGKRTRFQEKDTAQLILHVTKDNIDENVTKDNFDVNRDETVKKPISLPKNLPLDDDTVLNEVKLTDDSILTSPDLSPIEQVLIMGIMESYRRSRAQERLTDEEVITYLSFILNCVNNWNVAVTALVLRSKMERDSRRRVERSMMQLEELVKVATSPDSSPDISSRIPLFYASNVPPVWSVQRDLASLLLSLGCTGHALDVFEQLEMWDDVITCYQKLGKREKAESLIRERLAIKETPAMLCYLGDVTRELEPYQRAWELSGHRNSRSMRCMGYIYFQEQKFEKAIECFSTSLKINSLQIPVWFTYGCAGMACQLFDVGVKAFKKCVSIDYDNYEAWSNLATCYARLQQKKKAYATLQDALKCNYDNWRLWENSLIIGTDCGEFEDVIRTYHRLMDLKEKWIDTEVLGILTRSVIENIPDADGIPAGRLGGKLMELFGRVTSKVTSDGEIWANYAKLSDIKIGDKQPDIEKTFQYLQKAYRCFTQKADWEKDFVTCRKIADQSIHLVEVHKKCCQGKAQQECLRLLSSAKLMVNGALVKVKKQHTDPITQELSPEVLDTCGKLETSLTDIRSHIEETLRRS</sequence>